<evidence type="ECO:0000256" key="7">
    <source>
        <dbReference type="SAM" id="Phobius"/>
    </source>
</evidence>
<comment type="caution">
    <text evidence="9">The sequence shown here is derived from an EMBL/GenBank/DDBJ whole genome shotgun (WGS) entry which is preliminary data.</text>
</comment>
<evidence type="ECO:0000259" key="8">
    <source>
        <dbReference type="Pfam" id="PF01757"/>
    </source>
</evidence>
<name>A0A137SZ39_9BACT</name>
<keyword evidence="5 7" id="KW-1133">Transmembrane helix</keyword>
<evidence type="ECO:0000256" key="3">
    <source>
        <dbReference type="ARBA" id="ARBA00022475"/>
    </source>
</evidence>
<dbReference type="PANTHER" id="PTHR40074">
    <property type="entry name" value="O-ACETYLTRANSFERASE WECH"/>
    <property type="match status" value="1"/>
</dbReference>
<feature type="transmembrane region" description="Helical" evidence="7">
    <location>
        <begin position="118"/>
        <end position="134"/>
    </location>
</feature>
<feature type="transmembrane region" description="Helical" evidence="7">
    <location>
        <begin position="146"/>
        <end position="164"/>
    </location>
</feature>
<evidence type="ECO:0000256" key="2">
    <source>
        <dbReference type="ARBA" id="ARBA00007400"/>
    </source>
</evidence>
<sequence>MNKNYAISILRAIALLLIVFHHSFCYNAGLWNYRFPNTLGHQYTPFIDAISFIGLFLFTYISGYIFAAKILSTSQYNNSLYFIKKKVKRLFFPYVIWGGVLMFLPGESYMGFFYGMEHLWYLPTIFELFIFFYLTKKIWIKMDAQVCWIAMCCFILATACIYHFKPHLIHGRTLLYLPSFFFGIICFKTKLLSSFQRQIIVFFVSLLLFIVLYSYKLLAFYSIPLFGLVLSVHVFLGRLISSGLIKNSLIEKIIMTFDVNSMGVYIFHNLFILFLLMYIPQVQLILDKFWIIGPMILFLGICLISFLFSSLINRCATLSRILFG</sequence>
<dbReference type="GO" id="GO:0005886">
    <property type="term" value="C:plasma membrane"/>
    <property type="evidence" value="ECO:0007669"/>
    <property type="project" value="UniProtKB-SubCell"/>
</dbReference>
<feature type="transmembrane region" description="Helical" evidence="7">
    <location>
        <begin position="262"/>
        <end position="279"/>
    </location>
</feature>
<keyword evidence="6 7" id="KW-0472">Membrane</keyword>
<keyword evidence="4 7" id="KW-0812">Transmembrane</keyword>
<dbReference type="GO" id="GO:0016413">
    <property type="term" value="F:O-acetyltransferase activity"/>
    <property type="evidence" value="ECO:0007669"/>
    <property type="project" value="TreeGrafter"/>
</dbReference>
<dbReference type="RefSeq" id="WP_061314790.1">
    <property type="nucleotide sequence ID" value="NZ_KQ965645.1"/>
</dbReference>
<accession>A0A137SZ39</accession>
<evidence type="ECO:0000256" key="6">
    <source>
        <dbReference type="ARBA" id="ARBA00023136"/>
    </source>
</evidence>
<organism evidence="9 10">
    <name type="scientific">Prevotella bivia</name>
    <dbReference type="NCBI Taxonomy" id="28125"/>
    <lineage>
        <taxon>Bacteria</taxon>
        <taxon>Pseudomonadati</taxon>
        <taxon>Bacteroidota</taxon>
        <taxon>Bacteroidia</taxon>
        <taxon>Bacteroidales</taxon>
        <taxon>Prevotellaceae</taxon>
        <taxon>Prevotella</taxon>
    </lineage>
</organism>
<dbReference type="GO" id="GO:0009246">
    <property type="term" value="P:enterobacterial common antigen biosynthetic process"/>
    <property type="evidence" value="ECO:0007669"/>
    <property type="project" value="TreeGrafter"/>
</dbReference>
<dbReference type="STRING" id="28125.HMPREF3202_00789"/>
<protein>
    <recommendedName>
        <fullName evidence="8">Acyltransferase 3 domain-containing protein</fullName>
    </recommendedName>
</protein>
<feature type="transmembrane region" description="Helical" evidence="7">
    <location>
        <begin position="170"/>
        <end position="187"/>
    </location>
</feature>
<evidence type="ECO:0000313" key="10">
    <source>
        <dbReference type="Proteomes" id="UP000070093"/>
    </source>
</evidence>
<dbReference type="PATRIC" id="fig|28125.4.peg.771"/>
<proteinExistence type="inferred from homology"/>
<feature type="domain" description="Acyltransferase 3" evidence="8">
    <location>
        <begin position="4"/>
        <end position="313"/>
    </location>
</feature>
<feature type="transmembrane region" description="Helical" evidence="7">
    <location>
        <begin position="91"/>
        <end position="112"/>
    </location>
</feature>
<evidence type="ECO:0000256" key="5">
    <source>
        <dbReference type="ARBA" id="ARBA00022989"/>
    </source>
</evidence>
<dbReference type="EMBL" id="LTAG01000029">
    <property type="protein sequence ID" value="KXO17731.1"/>
    <property type="molecule type" value="Genomic_DNA"/>
</dbReference>
<feature type="transmembrane region" description="Helical" evidence="7">
    <location>
        <begin position="199"/>
        <end position="215"/>
    </location>
</feature>
<dbReference type="Pfam" id="PF01757">
    <property type="entry name" value="Acyl_transf_3"/>
    <property type="match status" value="1"/>
</dbReference>
<feature type="transmembrane region" description="Helical" evidence="7">
    <location>
        <begin position="221"/>
        <end position="241"/>
    </location>
</feature>
<evidence type="ECO:0000313" key="9">
    <source>
        <dbReference type="EMBL" id="KXO17731.1"/>
    </source>
</evidence>
<comment type="subcellular location">
    <subcellularLocation>
        <location evidence="1">Cell membrane</location>
        <topology evidence="1">Multi-pass membrane protein</topology>
    </subcellularLocation>
</comment>
<evidence type="ECO:0000256" key="4">
    <source>
        <dbReference type="ARBA" id="ARBA00022692"/>
    </source>
</evidence>
<feature type="transmembrane region" description="Helical" evidence="7">
    <location>
        <begin position="49"/>
        <end position="71"/>
    </location>
</feature>
<evidence type="ECO:0000256" key="1">
    <source>
        <dbReference type="ARBA" id="ARBA00004651"/>
    </source>
</evidence>
<comment type="similarity">
    <text evidence="2">Belongs to the acyltransferase 3 family.</text>
</comment>
<dbReference type="AlphaFoldDB" id="A0A137SZ39"/>
<dbReference type="InterPro" id="IPR002656">
    <property type="entry name" value="Acyl_transf_3_dom"/>
</dbReference>
<dbReference type="Proteomes" id="UP000070093">
    <property type="component" value="Unassembled WGS sequence"/>
</dbReference>
<feature type="transmembrane region" description="Helical" evidence="7">
    <location>
        <begin position="291"/>
        <end position="312"/>
    </location>
</feature>
<reference evidence="9 10" key="1">
    <citation type="submission" date="2016-02" db="EMBL/GenBank/DDBJ databases">
        <authorList>
            <person name="Wen L."/>
            <person name="He K."/>
            <person name="Yang H."/>
        </authorList>
    </citation>
    <scope>NUCLEOTIDE SEQUENCE [LARGE SCALE GENOMIC DNA]</scope>
    <source>
        <strain evidence="9 10">GED7880</strain>
    </source>
</reference>
<dbReference type="PANTHER" id="PTHR40074:SF2">
    <property type="entry name" value="O-ACETYLTRANSFERASE WECH"/>
    <property type="match status" value="1"/>
</dbReference>
<keyword evidence="3" id="KW-1003">Cell membrane</keyword>
<gene>
    <name evidence="9" type="ORF">HMPREF3202_00789</name>
</gene>